<feature type="domain" description="HTH luxR-type" evidence="6">
    <location>
        <begin position="143"/>
        <end position="208"/>
    </location>
</feature>
<sequence>MINLLIADDYLLIREGLKKVLKDEPEIAVVAEAVNGAEVMKKLEKSQANFVVLDINMPVKSGLDVLLDMKRLHPHVPVLMLSMYPEKTYAMRSLKAGAAGYLSKESAADELVSAIHKVWAGHKYISASLAELLVESVANDNQAGEPHEKLSDREFQIMCKIGEGESIKNIAESLTLTLSTVNTYRNRIFDKMGFTSNAELIRYCLTNNLVWVD</sequence>
<dbReference type="GO" id="GO:0003677">
    <property type="term" value="F:DNA binding"/>
    <property type="evidence" value="ECO:0007669"/>
    <property type="project" value="UniProtKB-KW"/>
</dbReference>
<feature type="domain" description="Response regulatory" evidence="7">
    <location>
        <begin position="3"/>
        <end position="119"/>
    </location>
</feature>
<dbReference type="PROSITE" id="PS50043">
    <property type="entry name" value="HTH_LUXR_2"/>
    <property type="match status" value="1"/>
</dbReference>
<dbReference type="SUPFAM" id="SSF52172">
    <property type="entry name" value="CheY-like"/>
    <property type="match status" value="1"/>
</dbReference>
<accession>A0A923SMJ7</accession>
<dbReference type="PRINTS" id="PR00038">
    <property type="entry name" value="HTHLUXR"/>
</dbReference>
<evidence type="ECO:0000256" key="2">
    <source>
        <dbReference type="ARBA" id="ARBA00023015"/>
    </source>
</evidence>
<dbReference type="Pfam" id="PF00196">
    <property type="entry name" value="GerE"/>
    <property type="match status" value="1"/>
</dbReference>
<dbReference type="InterPro" id="IPR039420">
    <property type="entry name" value="WalR-like"/>
</dbReference>
<protein>
    <submittedName>
        <fullName evidence="8">Response regulator transcription factor</fullName>
    </submittedName>
</protein>
<dbReference type="GO" id="GO:0006355">
    <property type="term" value="P:regulation of DNA-templated transcription"/>
    <property type="evidence" value="ECO:0007669"/>
    <property type="project" value="InterPro"/>
</dbReference>
<dbReference type="RefSeq" id="WP_187066211.1">
    <property type="nucleotide sequence ID" value="NZ_JACRVF010000001.1"/>
</dbReference>
<evidence type="ECO:0000256" key="4">
    <source>
        <dbReference type="ARBA" id="ARBA00023163"/>
    </source>
</evidence>
<keyword evidence="1 5" id="KW-0597">Phosphoprotein</keyword>
<dbReference type="PANTHER" id="PTHR43214:SF41">
    <property type="entry name" value="NITRATE_NITRITE RESPONSE REGULATOR PROTEIN NARP"/>
    <property type="match status" value="1"/>
</dbReference>
<evidence type="ECO:0000256" key="5">
    <source>
        <dbReference type="PROSITE-ProRule" id="PRU00169"/>
    </source>
</evidence>
<proteinExistence type="predicted"/>
<dbReference type="Proteomes" id="UP000603640">
    <property type="component" value="Unassembled WGS sequence"/>
</dbReference>
<keyword evidence="4" id="KW-0804">Transcription</keyword>
<evidence type="ECO:0000256" key="1">
    <source>
        <dbReference type="ARBA" id="ARBA00022553"/>
    </source>
</evidence>
<comment type="caution">
    <text evidence="8">The sequence shown here is derived from an EMBL/GenBank/DDBJ whole genome shotgun (WGS) entry which is preliminary data.</text>
</comment>
<dbReference type="InterPro" id="IPR016032">
    <property type="entry name" value="Sig_transdc_resp-reg_C-effctor"/>
</dbReference>
<name>A0A923SMJ7_9BACT</name>
<keyword evidence="9" id="KW-1185">Reference proteome</keyword>
<dbReference type="PANTHER" id="PTHR43214">
    <property type="entry name" value="TWO-COMPONENT RESPONSE REGULATOR"/>
    <property type="match status" value="1"/>
</dbReference>
<dbReference type="SMART" id="SM00448">
    <property type="entry name" value="REC"/>
    <property type="match status" value="1"/>
</dbReference>
<dbReference type="PROSITE" id="PS50110">
    <property type="entry name" value="RESPONSE_REGULATORY"/>
    <property type="match status" value="1"/>
</dbReference>
<evidence type="ECO:0000313" key="8">
    <source>
        <dbReference type="EMBL" id="MBC5992260.1"/>
    </source>
</evidence>
<dbReference type="Gene3D" id="3.40.50.2300">
    <property type="match status" value="1"/>
</dbReference>
<evidence type="ECO:0000259" key="6">
    <source>
        <dbReference type="PROSITE" id="PS50043"/>
    </source>
</evidence>
<dbReference type="InterPro" id="IPR011006">
    <property type="entry name" value="CheY-like_superfamily"/>
</dbReference>
<keyword evidence="3" id="KW-0238">DNA-binding</keyword>
<feature type="modified residue" description="4-aspartylphosphate" evidence="5">
    <location>
        <position position="54"/>
    </location>
</feature>
<dbReference type="SUPFAM" id="SSF46894">
    <property type="entry name" value="C-terminal effector domain of the bipartite response regulators"/>
    <property type="match status" value="1"/>
</dbReference>
<dbReference type="Pfam" id="PF00072">
    <property type="entry name" value="Response_reg"/>
    <property type="match status" value="1"/>
</dbReference>
<evidence type="ECO:0000259" key="7">
    <source>
        <dbReference type="PROSITE" id="PS50110"/>
    </source>
</evidence>
<keyword evidence="2" id="KW-0805">Transcription regulation</keyword>
<evidence type="ECO:0000313" key="9">
    <source>
        <dbReference type="Proteomes" id="UP000603640"/>
    </source>
</evidence>
<dbReference type="InterPro" id="IPR058245">
    <property type="entry name" value="NreC/VraR/RcsB-like_REC"/>
</dbReference>
<reference evidence="8" key="1">
    <citation type="submission" date="2020-08" db="EMBL/GenBank/DDBJ databases">
        <title>Pontibacter sp. SD6 16S ribosomal RNA gene Genome sequencing and assembly.</title>
        <authorList>
            <person name="Kang M."/>
        </authorList>
    </citation>
    <scope>NUCLEOTIDE SEQUENCE</scope>
    <source>
        <strain evidence="8">SD6</strain>
    </source>
</reference>
<dbReference type="EMBL" id="JACRVF010000001">
    <property type="protein sequence ID" value="MBC5992260.1"/>
    <property type="molecule type" value="Genomic_DNA"/>
</dbReference>
<evidence type="ECO:0000256" key="3">
    <source>
        <dbReference type="ARBA" id="ARBA00023125"/>
    </source>
</evidence>
<dbReference type="InterPro" id="IPR001789">
    <property type="entry name" value="Sig_transdc_resp-reg_receiver"/>
</dbReference>
<dbReference type="GO" id="GO:0000160">
    <property type="term" value="P:phosphorelay signal transduction system"/>
    <property type="evidence" value="ECO:0007669"/>
    <property type="project" value="InterPro"/>
</dbReference>
<dbReference type="CDD" id="cd06170">
    <property type="entry name" value="LuxR_C_like"/>
    <property type="match status" value="1"/>
</dbReference>
<gene>
    <name evidence="8" type="ORF">H8S84_05360</name>
</gene>
<dbReference type="InterPro" id="IPR000792">
    <property type="entry name" value="Tscrpt_reg_LuxR_C"/>
</dbReference>
<dbReference type="AlphaFoldDB" id="A0A923SMJ7"/>
<dbReference type="CDD" id="cd17535">
    <property type="entry name" value="REC_NarL-like"/>
    <property type="match status" value="1"/>
</dbReference>
<dbReference type="SMART" id="SM00421">
    <property type="entry name" value="HTH_LUXR"/>
    <property type="match status" value="1"/>
</dbReference>
<organism evidence="8 9">
    <name type="scientific">Pontibacter cellulosilyticus</name>
    <dbReference type="NCBI Taxonomy" id="1720253"/>
    <lineage>
        <taxon>Bacteria</taxon>
        <taxon>Pseudomonadati</taxon>
        <taxon>Bacteroidota</taxon>
        <taxon>Cytophagia</taxon>
        <taxon>Cytophagales</taxon>
        <taxon>Hymenobacteraceae</taxon>
        <taxon>Pontibacter</taxon>
    </lineage>
</organism>